<dbReference type="Pfam" id="PF00702">
    <property type="entry name" value="Hydrolase"/>
    <property type="match status" value="1"/>
</dbReference>
<dbReference type="NCBIfam" id="TIGR01493">
    <property type="entry name" value="HAD-SF-IA-v2"/>
    <property type="match status" value="1"/>
</dbReference>
<dbReference type="Gene3D" id="3.40.50.1000">
    <property type="entry name" value="HAD superfamily/HAD-like"/>
    <property type="match status" value="1"/>
</dbReference>
<evidence type="ECO:0000313" key="2">
    <source>
        <dbReference type="EMBL" id="KAJ3574599.1"/>
    </source>
</evidence>
<dbReference type="GO" id="GO:0016791">
    <property type="term" value="F:phosphatase activity"/>
    <property type="evidence" value="ECO:0007669"/>
    <property type="project" value="UniProtKB-ARBA"/>
</dbReference>
<reference evidence="2" key="1">
    <citation type="submission" date="2022-07" db="EMBL/GenBank/DDBJ databases">
        <title>Genome Sequence of Leucocoprinus birnbaumii.</title>
        <authorList>
            <person name="Buettner E."/>
        </authorList>
    </citation>
    <scope>NUCLEOTIDE SEQUENCE</scope>
    <source>
        <strain evidence="2">VT141</strain>
    </source>
</reference>
<organism evidence="2 3">
    <name type="scientific">Leucocoprinus birnbaumii</name>
    <dbReference type="NCBI Taxonomy" id="56174"/>
    <lineage>
        <taxon>Eukaryota</taxon>
        <taxon>Fungi</taxon>
        <taxon>Dikarya</taxon>
        <taxon>Basidiomycota</taxon>
        <taxon>Agaricomycotina</taxon>
        <taxon>Agaricomycetes</taxon>
        <taxon>Agaricomycetidae</taxon>
        <taxon>Agaricales</taxon>
        <taxon>Agaricineae</taxon>
        <taxon>Agaricaceae</taxon>
        <taxon>Leucocoprinus</taxon>
    </lineage>
</organism>
<keyword evidence="3" id="KW-1185">Reference proteome</keyword>
<dbReference type="Proteomes" id="UP001213000">
    <property type="component" value="Unassembled WGS sequence"/>
</dbReference>
<sequence length="216" mass="24643">MSDPATVNWRQFAQEWRLGYGRTVYSVGAGSVTLESYNIDVIHRKLLEELVVKPEWAPYTSSWTEEDKHELTFCWHRLKGWPDSSQWLGELKKDKIIATLSNGNMRLLIDMAKHANLPWDVIFSTELFNTFKPKPKAYLETARHLSLPPHKCAMVAAHIYDLRAARELGMKTIYVPRPEEDPGVKDGEAIKSKEEGGEVDFVVNDFEGIVGLVRGE</sequence>
<dbReference type="AlphaFoldDB" id="A0AAD5W1R8"/>
<evidence type="ECO:0008006" key="4">
    <source>
        <dbReference type="Google" id="ProtNLM"/>
    </source>
</evidence>
<dbReference type="SUPFAM" id="SSF56784">
    <property type="entry name" value="HAD-like"/>
    <property type="match status" value="1"/>
</dbReference>
<protein>
    <recommendedName>
        <fullName evidence="4">Haloacid dehalogenase</fullName>
    </recommendedName>
</protein>
<dbReference type="Gene3D" id="1.10.150.240">
    <property type="entry name" value="Putative phosphatase, domain 2"/>
    <property type="match status" value="1"/>
</dbReference>
<proteinExistence type="predicted"/>
<name>A0AAD5W1R8_9AGAR</name>
<keyword evidence="1" id="KW-0378">Hydrolase</keyword>
<dbReference type="InterPro" id="IPR023214">
    <property type="entry name" value="HAD_sf"/>
</dbReference>
<evidence type="ECO:0000256" key="1">
    <source>
        <dbReference type="ARBA" id="ARBA00022801"/>
    </source>
</evidence>
<gene>
    <name evidence="2" type="ORF">NP233_g1661</name>
</gene>
<dbReference type="InterPro" id="IPR006439">
    <property type="entry name" value="HAD-SF_hydro_IA"/>
</dbReference>
<dbReference type="InterPro" id="IPR023198">
    <property type="entry name" value="PGP-like_dom2"/>
</dbReference>
<evidence type="ECO:0000313" key="3">
    <source>
        <dbReference type="Proteomes" id="UP001213000"/>
    </source>
</evidence>
<dbReference type="PANTHER" id="PTHR43316">
    <property type="entry name" value="HYDROLASE, HALOACID DELAHOGENASE-RELATED"/>
    <property type="match status" value="1"/>
</dbReference>
<dbReference type="InterPro" id="IPR036412">
    <property type="entry name" value="HAD-like_sf"/>
</dbReference>
<dbReference type="PANTHER" id="PTHR43316:SF3">
    <property type="entry name" value="HALOACID DEHALOGENASE, TYPE II (AFU_ORTHOLOGUE AFUA_2G07750)-RELATED"/>
    <property type="match status" value="1"/>
</dbReference>
<dbReference type="EMBL" id="JANIEX010000063">
    <property type="protein sequence ID" value="KAJ3574599.1"/>
    <property type="molecule type" value="Genomic_DNA"/>
</dbReference>
<comment type="caution">
    <text evidence="2">The sequence shown here is derived from an EMBL/GenBank/DDBJ whole genome shotgun (WGS) entry which is preliminary data.</text>
</comment>
<dbReference type="InterPro" id="IPR051540">
    <property type="entry name" value="S-2-haloacid_dehalogenase"/>
</dbReference>
<accession>A0AAD5W1R8</accession>